<evidence type="ECO:0000313" key="1">
    <source>
        <dbReference type="EMBL" id="KAL0945009.1"/>
    </source>
</evidence>
<reference evidence="1 2" key="1">
    <citation type="journal article" date="2020" name="Phytopathology">
        <title>Genome Sequence Resources of Colletotrichum truncatum, C. plurivorum, C. musicola, and C. sojae: Four Species Pathogenic to Soybean (Glycine max).</title>
        <authorList>
            <person name="Rogerio F."/>
            <person name="Boufleur T.R."/>
            <person name="Ciampi-Guillardi M."/>
            <person name="Sukno S.A."/>
            <person name="Thon M.R."/>
            <person name="Massola Junior N.S."/>
            <person name="Baroncelli R."/>
        </authorList>
    </citation>
    <scope>NUCLEOTIDE SEQUENCE [LARGE SCALE GENOMIC DNA]</scope>
    <source>
        <strain evidence="1 2">CMES1059</strain>
    </source>
</reference>
<organism evidence="1 2">
    <name type="scientific">Colletotrichum truncatum</name>
    <name type="common">Anthracnose fungus</name>
    <name type="synonym">Colletotrichum capsici</name>
    <dbReference type="NCBI Taxonomy" id="5467"/>
    <lineage>
        <taxon>Eukaryota</taxon>
        <taxon>Fungi</taxon>
        <taxon>Dikarya</taxon>
        <taxon>Ascomycota</taxon>
        <taxon>Pezizomycotina</taxon>
        <taxon>Sordariomycetes</taxon>
        <taxon>Hypocreomycetidae</taxon>
        <taxon>Glomerellales</taxon>
        <taxon>Glomerellaceae</taxon>
        <taxon>Colletotrichum</taxon>
        <taxon>Colletotrichum truncatum species complex</taxon>
    </lineage>
</organism>
<gene>
    <name evidence="1" type="ORF">CTRU02_202896</name>
</gene>
<evidence type="ECO:0000313" key="2">
    <source>
        <dbReference type="Proteomes" id="UP000805649"/>
    </source>
</evidence>
<accession>A0ACC3ZLN2</accession>
<dbReference type="EMBL" id="VUJX02000001">
    <property type="protein sequence ID" value="KAL0945009.1"/>
    <property type="molecule type" value="Genomic_DNA"/>
</dbReference>
<name>A0ACC3ZLN2_COLTU</name>
<comment type="caution">
    <text evidence="1">The sequence shown here is derived from an EMBL/GenBank/DDBJ whole genome shotgun (WGS) entry which is preliminary data.</text>
</comment>
<keyword evidence="2" id="KW-1185">Reference proteome</keyword>
<protein>
    <submittedName>
        <fullName evidence="1">Uncharacterized protein</fullName>
    </submittedName>
</protein>
<dbReference type="Proteomes" id="UP000805649">
    <property type="component" value="Unassembled WGS sequence"/>
</dbReference>
<sequence>MQHHFPVPHQHSSSTYFTPATKSATQSDFLSPRFSLSPPISSSLSIILHITGPVLCFAHQSIPAHHTSVGFSRLRKFASFHARRSAKAPRDLWACYH</sequence>
<proteinExistence type="predicted"/>